<dbReference type="RefSeq" id="WP_306680434.1">
    <property type="nucleotide sequence ID" value="NZ_JAVDBT010000008.1"/>
</dbReference>
<dbReference type="Proteomes" id="UP001239680">
    <property type="component" value="Unassembled WGS sequence"/>
</dbReference>
<dbReference type="CDD" id="cd20175">
    <property type="entry name" value="ThyX"/>
    <property type="match status" value="1"/>
</dbReference>
<dbReference type="Pfam" id="PF02511">
    <property type="entry name" value="Thy1"/>
    <property type="match status" value="1"/>
</dbReference>
<keyword evidence="2" id="KW-1185">Reference proteome</keyword>
<sequence>MQVDFLNHWGSDLDVVNNARVSFDKQSTLNHLGNLSLEDQRLIGYLARGCKQGYWNDLILELKATSETEQIIAILNEVKHMPEHWAPFANGIGAKFRIKHTIPIMRQLFKTKVGTVESEVSRRYVDYTPEVHEPVWRKRAEDVKQGSGSQFPEDRQCLLNLIYGTATDGAVRAYDALLELGVCPEQARFVLPQGAYTEAVISNSLYGWARVYNQRSDRKHAQGEIADVVDIIANHMSKLFPVSWKALTRS</sequence>
<name>A0ABU0VY92_9RHOB</name>
<protein>
    <submittedName>
        <fullName evidence="1">FAD-dependent thymidylate synthase</fullName>
    </submittedName>
</protein>
<reference evidence="1 2" key="1">
    <citation type="submission" date="2023-08" db="EMBL/GenBank/DDBJ databases">
        <title>Characterization of two Paracoccaceae strains isolated from Phycosphere and proposal of Xinfangfangia lacusdiani sp. nov.</title>
        <authorList>
            <person name="Deng Y."/>
            <person name="Zhang Y.Q."/>
        </authorList>
    </citation>
    <scope>NUCLEOTIDE SEQUENCE [LARGE SCALE GENOMIC DNA]</scope>
    <source>
        <strain evidence="1 2">CPCC 101601</strain>
    </source>
</reference>
<accession>A0ABU0VY92</accession>
<dbReference type="PANTHER" id="PTHR34934:SF1">
    <property type="entry name" value="FLAVIN-DEPENDENT THYMIDYLATE SYNTHASE"/>
    <property type="match status" value="1"/>
</dbReference>
<dbReference type="SUPFAM" id="SSF69796">
    <property type="entry name" value="Thymidylate synthase-complementing protein Thy1"/>
    <property type="match status" value="1"/>
</dbReference>
<evidence type="ECO:0000313" key="2">
    <source>
        <dbReference type="Proteomes" id="UP001239680"/>
    </source>
</evidence>
<dbReference type="Gene3D" id="3.30.1360.170">
    <property type="match status" value="1"/>
</dbReference>
<dbReference type="InterPro" id="IPR003669">
    <property type="entry name" value="Thymidylate_synthase_ThyX"/>
</dbReference>
<dbReference type="EMBL" id="JAVDBT010000008">
    <property type="protein sequence ID" value="MDQ2066725.1"/>
    <property type="molecule type" value="Genomic_DNA"/>
</dbReference>
<evidence type="ECO:0000313" key="1">
    <source>
        <dbReference type="EMBL" id="MDQ2066725.1"/>
    </source>
</evidence>
<dbReference type="InterPro" id="IPR036098">
    <property type="entry name" value="Thymidylate_synthase_ThyX_sf"/>
</dbReference>
<proteinExistence type="predicted"/>
<dbReference type="PANTHER" id="PTHR34934">
    <property type="entry name" value="FLAVIN-DEPENDENT THYMIDYLATE SYNTHASE"/>
    <property type="match status" value="1"/>
</dbReference>
<gene>
    <name evidence="1" type="ORF">Q9295_10080</name>
</gene>
<comment type="caution">
    <text evidence="1">The sequence shown here is derived from an EMBL/GenBank/DDBJ whole genome shotgun (WGS) entry which is preliminary data.</text>
</comment>
<dbReference type="PROSITE" id="PS51331">
    <property type="entry name" value="THYX"/>
    <property type="match status" value="1"/>
</dbReference>
<organism evidence="1 2">
    <name type="scientific">Pseudogemmobacter lacusdianii</name>
    <dbReference type="NCBI Taxonomy" id="3069608"/>
    <lineage>
        <taxon>Bacteria</taxon>
        <taxon>Pseudomonadati</taxon>
        <taxon>Pseudomonadota</taxon>
        <taxon>Alphaproteobacteria</taxon>
        <taxon>Rhodobacterales</taxon>
        <taxon>Paracoccaceae</taxon>
        <taxon>Pseudogemmobacter</taxon>
    </lineage>
</organism>